<keyword evidence="3" id="KW-1185">Reference proteome</keyword>
<feature type="region of interest" description="Disordered" evidence="1">
    <location>
        <begin position="516"/>
        <end position="541"/>
    </location>
</feature>
<dbReference type="PANTHER" id="PTHR34415:SF1">
    <property type="entry name" value="INTEGRASE CATALYTIC DOMAIN-CONTAINING PROTEIN"/>
    <property type="match status" value="1"/>
</dbReference>
<protein>
    <submittedName>
        <fullName evidence="2">LOC582807</fullName>
    </submittedName>
</protein>
<name>A0A7T8HLV1_CALRO</name>
<evidence type="ECO:0000313" key="3">
    <source>
        <dbReference type="Proteomes" id="UP000595437"/>
    </source>
</evidence>
<dbReference type="AlphaFoldDB" id="A0A7T8HLV1"/>
<dbReference type="PANTHER" id="PTHR34415">
    <property type="entry name" value="INTEGRASE CATALYTIC DOMAIN-CONTAINING PROTEIN"/>
    <property type="match status" value="1"/>
</dbReference>
<organism evidence="2 3">
    <name type="scientific">Caligus rogercresseyi</name>
    <name type="common">Sea louse</name>
    <dbReference type="NCBI Taxonomy" id="217165"/>
    <lineage>
        <taxon>Eukaryota</taxon>
        <taxon>Metazoa</taxon>
        <taxon>Ecdysozoa</taxon>
        <taxon>Arthropoda</taxon>
        <taxon>Crustacea</taxon>
        <taxon>Multicrustacea</taxon>
        <taxon>Hexanauplia</taxon>
        <taxon>Copepoda</taxon>
        <taxon>Siphonostomatoida</taxon>
        <taxon>Caligidae</taxon>
        <taxon>Caligus</taxon>
    </lineage>
</organism>
<dbReference type="OrthoDB" id="6779410at2759"/>
<sequence>MENVDIELRDLDEEELQQINKFMLSGCSCVLGPSDINGQKTPCFNWFNKEEVVYRREQSLEMSSISPSSLEAYVLGHFSAINRTDKKIKFQISGQRVCLSTFSFLLGMSKSSIQRLYAHYSSNGFIHKDNNSKGKPSKNPWNRDIHKRREGIKIFLENLIKDHGICIPGRVPSHHDFKSIRFPSHWNREVIYQKYVQSCLEQGYLSYCCRTTFLTHWKVACPELGIMEKRSDVCSVCHVHSEELALMFRDSLQKNTIEDWTSQIKSPIKEHIHHVKTEREDYNRRVEYSRNHPKTTALLTMDFSEAKSVPHSSVQIGTSHFLSLYKVNIFAIENEGLRRSNIYIFDEAEQFSPDRSFGVISKSYYNYQKIECVEDMIDMVAKASSKFNVISSKKKGCPPIQWYDWKNFLHPYFRPIKGMKKFHVFSVKSALPGIVTLKEWSDSSESVQMNILKRGICNSDVPSSINDIFLLEKHGLSKERKEYLMKNVVPLISSGTKKKLFINSIASVDDSISQEHQTNTDGASGLSDSFNADKDEKKKML</sequence>
<reference evidence="3" key="1">
    <citation type="submission" date="2021-01" db="EMBL/GenBank/DDBJ databases">
        <title>Caligus Genome Assembly.</title>
        <authorList>
            <person name="Gallardo-Escarate C."/>
        </authorList>
    </citation>
    <scope>NUCLEOTIDE SEQUENCE [LARGE SCALE GENOMIC DNA]</scope>
</reference>
<evidence type="ECO:0000256" key="1">
    <source>
        <dbReference type="SAM" id="MobiDB-lite"/>
    </source>
</evidence>
<dbReference type="EMBL" id="CP045892">
    <property type="protein sequence ID" value="QQP52446.1"/>
    <property type="molecule type" value="Genomic_DNA"/>
</dbReference>
<gene>
    <name evidence="2" type="ORF">FKW44_004604</name>
</gene>
<evidence type="ECO:0000313" key="2">
    <source>
        <dbReference type="EMBL" id="QQP52446.1"/>
    </source>
</evidence>
<feature type="compositionally biased region" description="Polar residues" evidence="1">
    <location>
        <begin position="516"/>
        <end position="530"/>
    </location>
</feature>
<accession>A0A7T8HLV1</accession>
<dbReference type="Proteomes" id="UP000595437">
    <property type="component" value="Chromosome 3"/>
</dbReference>
<proteinExistence type="predicted"/>
<feature type="compositionally biased region" description="Basic and acidic residues" evidence="1">
    <location>
        <begin position="531"/>
        <end position="541"/>
    </location>
</feature>